<dbReference type="Gene3D" id="1.10.10.10">
    <property type="entry name" value="Winged helix-like DNA-binding domain superfamily/Winged helix DNA-binding domain"/>
    <property type="match status" value="1"/>
</dbReference>
<dbReference type="KEGG" id="mcn:Mcup_1843"/>
<evidence type="ECO:0000256" key="1">
    <source>
        <dbReference type="ARBA" id="ARBA00023015"/>
    </source>
</evidence>
<dbReference type="HOGENOM" id="CLU_156332_0_0_2"/>
<dbReference type="InterPro" id="IPR001845">
    <property type="entry name" value="HTH_ArsR_DNA-bd_dom"/>
</dbReference>
<dbReference type="GO" id="GO:0003700">
    <property type="term" value="F:DNA-binding transcription factor activity"/>
    <property type="evidence" value="ECO:0007669"/>
    <property type="project" value="InterPro"/>
</dbReference>
<evidence type="ECO:0000313" key="6">
    <source>
        <dbReference type="Proteomes" id="UP000007812"/>
    </source>
</evidence>
<dbReference type="GO" id="GO:0003677">
    <property type="term" value="F:DNA binding"/>
    <property type="evidence" value="ECO:0007669"/>
    <property type="project" value="UniProtKB-KW"/>
</dbReference>
<dbReference type="AlphaFoldDB" id="F4G0Y6"/>
<proteinExistence type="predicted"/>
<protein>
    <submittedName>
        <fullName evidence="5">Regulatory protein, ArsR</fullName>
    </submittedName>
</protein>
<keyword evidence="6" id="KW-1185">Reference proteome</keyword>
<dbReference type="InterPro" id="IPR011991">
    <property type="entry name" value="ArsR-like_HTH"/>
</dbReference>
<dbReference type="InterPro" id="IPR036390">
    <property type="entry name" value="WH_DNA-bd_sf"/>
</dbReference>
<dbReference type="PATRIC" id="fig|1006006.8.peg.1848"/>
<keyword evidence="2" id="KW-0238">DNA-binding</keyword>
<dbReference type="RefSeq" id="WP_013738443.1">
    <property type="nucleotide sequence ID" value="NC_015435.1"/>
</dbReference>
<dbReference type="InterPro" id="IPR051011">
    <property type="entry name" value="Metal_resp_trans_reg"/>
</dbReference>
<dbReference type="PROSITE" id="PS50987">
    <property type="entry name" value="HTH_ARSR_2"/>
    <property type="match status" value="1"/>
</dbReference>
<dbReference type="GeneID" id="10494031"/>
<feature type="domain" description="HTH arsR-type" evidence="4">
    <location>
        <begin position="3"/>
        <end position="98"/>
    </location>
</feature>
<dbReference type="STRING" id="1006006.Mcup_1843"/>
<reference evidence="5 6" key="1">
    <citation type="journal article" date="2011" name="J. Bacteriol.">
        <title>Complete genome sequence of Metallosphaera cuprina, a metal sulfide-oxidizing archaeon from a hot spring.</title>
        <authorList>
            <person name="Liu L.J."/>
            <person name="You X.Y."/>
            <person name="Zheng H."/>
            <person name="Wang S."/>
            <person name="Jiang C.Y."/>
            <person name="Liu S.J."/>
        </authorList>
    </citation>
    <scope>NUCLEOTIDE SEQUENCE [LARGE SCALE GENOMIC DNA]</scope>
    <source>
        <strain evidence="5 6">Ar-4</strain>
    </source>
</reference>
<dbReference type="Proteomes" id="UP000007812">
    <property type="component" value="Chromosome"/>
</dbReference>
<dbReference type="PANTHER" id="PTHR43132">
    <property type="entry name" value="ARSENICAL RESISTANCE OPERON REPRESSOR ARSR-RELATED"/>
    <property type="match status" value="1"/>
</dbReference>
<dbReference type="Pfam" id="PF01022">
    <property type="entry name" value="HTH_5"/>
    <property type="match status" value="1"/>
</dbReference>
<keyword evidence="1" id="KW-0805">Transcription regulation</keyword>
<organism evidence="5 6">
    <name type="scientific">Metallosphaera cuprina (strain Ar-4)</name>
    <dbReference type="NCBI Taxonomy" id="1006006"/>
    <lineage>
        <taxon>Archaea</taxon>
        <taxon>Thermoproteota</taxon>
        <taxon>Thermoprotei</taxon>
        <taxon>Sulfolobales</taxon>
        <taxon>Sulfolobaceae</taxon>
        <taxon>Metallosphaera</taxon>
    </lineage>
</organism>
<dbReference type="eggNOG" id="arCOG01679">
    <property type="taxonomic scope" value="Archaea"/>
</dbReference>
<dbReference type="SMART" id="SM00418">
    <property type="entry name" value="HTH_ARSR"/>
    <property type="match status" value="1"/>
</dbReference>
<dbReference type="OrthoDB" id="34034at2157"/>
<evidence type="ECO:0000256" key="2">
    <source>
        <dbReference type="ARBA" id="ARBA00023125"/>
    </source>
</evidence>
<accession>F4G0Y6</accession>
<sequence length="101" mass="11134">MDLTVTDVEEVVKVTEALSSITRVNILRLISDREKSITELSEELRMTKGNVSSQVALLESAGLVEVRYSEGNKGLKKLVKAKYDKIVILLTVSNGPEEANE</sequence>
<dbReference type="InterPro" id="IPR036388">
    <property type="entry name" value="WH-like_DNA-bd_sf"/>
</dbReference>
<name>F4G0Y6_METCR</name>
<keyword evidence="3" id="KW-0804">Transcription</keyword>
<dbReference type="SUPFAM" id="SSF46785">
    <property type="entry name" value="Winged helix' DNA-binding domain"/>
    <property type="match status" value="1"/>
</dbReference>
<gene>
    <name evidence="5" type="ordered locus">Mcup_1843</name>
</gene>
<evidence type="ECO:0000259" key="4">
    <source>
        <dbReference type="PROSITE" id="PS50987"/>
    </source>
</evidence>
<evidence type="ECO:0000256" key="3">
    <source>
        <dbReference type="ARBA" id="ARBA00023163"/>
    </source>
</evidence>
<dbReference type="CDD" id="cd00090">
    <property type="entry name" value="HTH_ARSR"/>
    <property type="match status" value="1"/>
</dbReference>
<dbReference type="PANTHER" id="PTHR43132:SF2">
    <property type="entry name" value="ARSENICAL RESISTANCE OPERON REPRESSOR ARSR-RELATED"/>
    <property type="match status" value="1"/>
</dbReference>
<evidence type="ECO:0000313" key="5">
    <source>
        <dbReference type="EMBL" id="AEB95945.1"/>
    </source>
</evidence>
<dbReference type="EMBL" id="CP002656">
    <property type="protein sequence ID" value="AEB95945.1"/>
    <property type="molecule type" value="Genomic_DNA"/>
</dbReference>